<dbReference type="Pfam" id="PF13426">
    <property type="entry name" value="PAS_9"/>
    <property type="match status" value="1"/>
</dbReference>
<feature type="coiled-coil region" evidence="11">
    <location>
        <begin position="671"/>
        <end position="737"/>
    </location>
</feature>
<dbReference type="EMBL" id="QKRB01000044">
    <property type="protein sequence ID" value="PZD95445.1"/>
    <property type="molecule type" value="Genomic_DNA"/>
</dbReference>
<dbReference type="Pfam" id="PF13596">
    <property type="entry name" value="PAS_10"/>
    <property type="match status" value="1"/>
</dbReference>
<dbReference type="InterPro" id="IPR000700">
    <property type="entry name" value="PAS-assoc_C"/>
</dbReference>
<evidence type="ECO:0000259" key="16">
    <source>
        <dbReference type="PROSITE" id="PS50123"/>
    </source>
</evidence>
<keyword evidence="10" id="KW-0145">Chemotaxis</keyword>
<gene>
    <name evidence="17" type="ORF">DNH61_12995</name>
</gene>
<protein>
    <submittedName>
        <fullName evidence="17">Histidine kinase</fullName>
    </submittedName>
</protein>
<dbReference type="SUPFAM" id="SSF55785">
    <property type="entry name" value="PYP-like sensor domain (PAS domain)"/>
    <property type="match status" value="2"/>
</dbReference>
<dbReference type="PROSITE" id="PS50109">
    <property type="entry name" value="HIS_KIN"/>
    <property type="match status" value="1"/>
</dbReference>
<dbReference type="InterPro" id="IPR001610">
    <property type="entry name" value="PAC"/>
</dbReference>
<dbReference type="Pfam" id="PF01339">
    <property type="entry name" value="CheB_methylest"/>
    <property type="match status" value="1"/>
</dbReference>
<dbReference type="InterPro" id="IPR035965">
    <property type="entry name" value="PAS-like_dom_sf"/>
</dbReference>
<dbReference type="SUPFAM" id="SSF53335">
    <property type="entry name" value="S-adenosyl-L-methionine-dependent methyltransferases"/>
    <property type="match status" value="1"/>
</dbReference>
<dbReference type="OrthoDB" id="9816309at2"/>
<dbReference type="InterPro" id="IPR050903">
    <property type="entry name" value="Bact_Chemotaxis_MeTrfase"/>
</dbReference>
<dbReference type="PROSITE" id="PS50122">
    <property type="entry name" value="CHEB"/>
    <property type="match status" value="1"/>
</dbReference>
<dbReference type="Proteomes" id="UP000249522">
    <property type="component" value="Unassembled WGS sequence"/>
</dbReference>
<dbReference type="InterPro" id="IPR003661">
    <property type="entry name" value="HisK_dim/P_dom"/>
</dbReference>
<dbReference type="InterPro" id="IPR029063">
    <property type="entry name" value="SAM-dependent_MTases_sf"/>
</dbReference>
<feature type="active site" evidence="10">
    <location>
        <position position="61"/>
    </location>
</feature>
<dbReference type="Gene3D" id="1.10.287.130">
    <property type="match status" value="1"/>
</dbReference>
<dbReference type="SMART" id="SM00138">
    <property type="entry name" value="MeTrc"/>
    <property type="match status" value="1"/>
</dbReference>
<dbReference type="SUPFAM" id="SSF47384">
    <property type="entry name" value="Homodimeric domain of signal transducing histidine kinase"/>
    <property type="match status" value="1"/>
</dbReference>
<dbReference type="SMART" id="SM00388">
    <property type="entry name" value="HisKA"/>
    <property type="match status" value="1"/>
</dbReference>
<feature type="domain" description="CheR-type methyltransferase" evidence="16">
    <location>
        <begin position="217"/>
        <end position="463"/>
    </location>
</feature>
<dbReference type="InterPro" id="IPR000780">
    <property type="entry name" value="CheR_MeTrfase"/>
</dbReference>
<dbReference type="Gene3D" id="3.40.50.150">
    <property type="entry name" value="Vaccinia Virus protein VP39"/>
    <property type="match status" value="1"/>
</dbReference>
<keyword evidence="8" id="KW-0067">ATP-binding</keyword>
<name>A0A2W1LKM7_9BACL</name>
<dbReference type="PANTHER" id="PTHR24422">
    <property type="entry name" value="CHEMOTAXIS PROTEIN METHYLTRANSFERASE"/>
    <property type="match status" value="1"/>
</dbReference>
<dbReference type="PRINTS" id="PR00996">
    <property type="entry name" value="CHERMTFRASE"/>
</dbReference>
<evidence type="ECO:0000259" key="14">
    <source>
        <dbReference type="PROSITE" id="PS50113"/>
    </source>
</evidence>
<dbReference type="Pfam" id="PF01739">
    <property type="entry name" value="CheR"/>
    <property type="match status" value="1"/>
</dbReference>
<keyword evidence="3" id="KW-0489">Methyltransferase</keyword>
<organism evidence="17 18">
    <name type="scientific">Paenibacillus sambharensis</name>
    <dbReference type="NCBI Taxonomy" id="1803190"/>
    <lineage>
        <taxon>Bacteria</taxon>
        <taxon>Bacillati</taxon>
        <taxon>Bacillota</taxon>
        <taxon>Bacilli</taxon>
        <taxon>Bacillales</taxon>
        <taxon>Paenibacillaceae</taxon>
        <taxon>Paenibacillus</taxon>
    </lineage>
</organism>
<evidence type="ECO:0000259" key="13">
    <source>
        <dbReference type="PROSITE" id="PS50112"/>
    </source>
</evidence>
<dbReference type="GO" id="GO:0005524">
    <property type="term" value="F:ATP binding"/>
    <property type="evidence" value="ECO:0007669"/>
    <property type="project" value="UniProtKB-KW"/>
</dbReference>
<dbReference type="GO" id="GO:0008983">
    <property type="term" value="F:protein-glutamate O-methyltransferase activity"/>
    <property type="evidence" value="ECO:0007669"/>
    <property type="project" value="UniProtKB-EC"/>
</dbReference>
<dbReference type="GO" id="GO:0008984">
    <property type="term" value="F:protein-glutamate methylesterase activity"/>
    <property type="evidence" value="ECO:0007669"/>
    <property type="project" value="InterPro"/>
</dbReference>
<dbReference type="Gene3D" id="3.30.565.10">
    <property type="entry name" value="Histidine kinase-like ATPase, C-terminal domain"/>
    <property type="match status" value="1"/>
</dbReference>
<accession>A0A2W1LKM7</accession>
<dbReference type="PANTHER" id="PTHR24422:SF27">
    <property type="entry name" value="PROTEIN-GLUTAMATE O-METHYLTRANSFERASE"/>
    <property type="match status" value="1"/>
</dbReference>
<dbReference type="Gene3D" id="1.10.155.10">
    <property type="entry name" value="Chemotaxis receptor methyltransferase CheR, N-terminal domain"/>
    <property type="match status" value="1"/>
</dbReference>
<keyword evidence="10" id="KW-0378">Hydrolase</keyword>
<dbReference type="InterPro" id="IPR003594">
    <property type="entry name" value="HATPase_dom"/>
</dbReference>
<dbReference type="GO" id="GO:0000155">
    <property type="term" value="F:phosphorelay sensor kinase activity"/>
    <property type="evidence" value="ECO:0007669"/>
    <property type="project" value="InterPro"/>
</dbReference>
<dbReference type="AlphaFoldDB" id="A0A2W1LKM7"/>
<keyword evidence="5" id="KW-0949">S-adenosyl-L-methionine</keyword>
<keyword evidence="4" id="KW-0808">Transferase</keyword>
<dbReference type="Pfam" id="PF02518">
    <property type="entry name" value="HATPase_c"/>
    <property type="match status" value="1"/>
</dbReference>
<feature type="active site" evidence="10">
    <location>
        <position position="153"/>
    </location>
</feature>
<dbReference type="RefSeq" id="WP_111147075.1">
    <property type="nucleotide sequence ID" value="NZ_QKRB01000044.1"/>
</dbReference>
<keyword evidence="7 17" id="KW-0418">Kinase</keyword>
<dbReference type="InterPro" id="IPR036804">
    <property type="entry name" value="CheR_N_sf"/>
</dbReference>
<feature type="active site" evidence="10">
    <location>
        <position position="34"/>
    </location>
</feature>
<dbReference type="CDD" id="cd00082">
    <property type="entry name" value="HisKA"/>
    <property type="match status" value="1"/>
</dbReference>
<dbReference type="InterPro" id="IPR036097">
    <property type="entry name" value="HisK_dim/P_sf"/>
</dbReference>
<dbReference type="InterPro" id="IPR036890">
    <property type="entry name" value="HATPase_C_sf"/>
</dbReference>
<dbReference type="PROSITE" id="PS50123">
    <property type="entry name" value="CHER"/>
    <property type="match status" value="1"/>
</dbReference>
<evidence type="ECO:0000256" key="7">
    <source>
        <dbReference type="ARBA" id="ARBA00022777"/>
    </source>
</evidence>
<feature type="domain" description="CheB-type methylesterase" evidence="15">
    <location>
        <begin position="22"/>
        <end position="211"/>
    </location>
</feature>
<dbReference type="Pfam" id="PF00512">
    <property type="entry name" value="HisKA"/>
    <property type="match status" value="1"/>
</dbReference>
<dbReference type="Gene3D" id="3.40.50.180">
    <property type="entry name" value="Methylesterase CheB, C-terminal domain"/>
    <property type="match status" value="1"/>
</dbReference>
<dbReference type="InterPro" id="IPR005467">
    <property type="entry name" value="His_kinase_dom"/>
</dbReference>
<evidence type="ECO:0000256" key="9">
    <source>
        <dbReference type="ARBA" id="ARBA00023012"/>
    </source>
</evidence>
<proteinExistence type="predicted"/>
<evidence type="ECO:0000313" key="17">
    <source>
        <dbReference type="EMBL" id="PZD95445.1"/>
    </source>
</evidence>
<evidence type="ECO:0000256" key="11">
    <source>
        <dbReference type="SAM" id="Coils"/>
    </source>
</evidence>
<dbReference type="CDD" id="cd00130">
    <property type="entry name" value="PAS"/>
    <property type="match status" value="1"/>
</dbReference>
<dbReference type="GO" id="GO:0006935">
    <property type="term" value="P:chemotaxis"/>
    <property type="evidence" value="ECO:0007669"/>
    <property type="project" value="UniProtKB-UniRule"/>
</dbReference>
<dbReference type="PROSITE" id="PS50113">
    <property type="entry name" value="PAC"/>
    <property type="match status" value="1"/>
</dbReference>
<dbReference type="SMART" id="SM00091">
    <property type="entry name" value="PAS"/>
    <property type="match status" value="2"/>
</dbReference>
<feature type="domain" description="PAS" evidence="13">
    <location>
        <begin position="854"/>
        <end position="905"/>
    </location>
</feature>
<evidence type="ECO:0000256" key="4">
    <source>
        <dbReference type="ARBA" id="ARBA00022679"/>
    </source>
</evidence>
<keyword evidence="11" id="KW-0175">Coiled coil</keyword>
<dbReference type="Gene3D" id="3.30.450.20">
    <property type="entry name" value="PAS domain"/>
    <property type="match status" value="2"/>
</dbReference>
<feature type="domain" description="PAC" evidence="14">
    <location>
        <begin position="928"/>
        <end position="980"/>
    </location>
</feature>
<keyword evidence="18" id="KW-1185">Reference proteome</keyword>
<evidence type="ECO:0000256" key="8">
    <source>
        <dbReference type="ARBA" id="ARBA00022840"/>
    </source>
</evidence>
<evidence type="ECO:0000256" key="2">
    <source>
        <dbReference type="ARBA" id="ARBA00001541"/>
    </source>
</evidence>
<dbReference type="InterPro" id="IPR000673">
    <property type="entry name" value="Sig_transdc_resp-reg_Me-estase"/>
</dbReference>
<comment type="catalytic activity">
    <reaction evidence="2">
        <text>L-glutamyl-[protein] + S-adenosyl-L-methionine = [protein]-L-glutamate 5-O-methyl ester + S-adenosyl-L-homocysteine</text>
        <dbReference type="Rhea" id="RHEA:24452"/>
        <dbReference type="Rhea" id="RHEA-COMP:10208"/>
        <dbReference type="Rhea" id="RHEA-COMP:10311"/>
        <dbReference type="ChEBI" id="CHEBI:29973"/>
        <dbReference type="ChEBI" id="CHEBI:57856"/>
        <dbReference type="ChEBI" id="CHEBI:59789"/>
        <dbReference type="ChEBI" id="CHEBI:82795"/>
        <dbReference type="EC" id="2.1.1.80"/>
    </reaction>
</comment>
<evidence type="ECO:0000259" key="15">
    <source>
        <dbReference type="PROSITE" id="PS50122"/>
    </source>
</evidence>
<dbReference type="CDD" id="cd16434">
    <property type="entry name" value="CheB-CheR_fusion"/>
    <property type="match status" value="1"/>
</dbReference>
<evidence type="ECO:0000256" key="3">
    <source>
        <dbReference type="ARBA" id="ARBA00022603"/>
    </source>
</evidence>
<dbReference type="NCBIfam" id="TIGR00229">
    <property type="entry name" value="sensory_box"/>
    <property type="match status" value="1"/>
</dbReference>
<dbReference type="SUPFAM" id="SSF52738">
    <property type="entry name" value="Methylesterase CheB, C-terminal domain"/>
    <property type="match status" value="1"/>
</dbReference>
<dbReference type="InterPro" id="IPR035909">
    <property type="entry name" value="CheB_C"/>
</dbReference>
<dbReference type="PROSITE" id="PS50112">
    <property type="entry name" value="PAS"/>
    <property type="match status" value="1"/>
</dbReference>
<dbReference type="GO" id="GO:0000156">
    <property type="term" value="F:phosphorelay response regulator activity"/>
    <property type="evidence" value="ECO:0007669"/>
    <property type="project" value="InterPro"/>
</dbReference>
<evidence type="ECO:0000256" key="1">
    <source>
        <dbReference type="ARBA" id="ARBA00000085"/>
    </source>
</evidence>
<dbReference type="InterPro" id="IPR000014">
    <property type="entry name" value="PAS"/>
</dbReference>
<keyword evidence="6" id="KW-0547">Nucleotide-binding</keyword>
<dbReference type="InterPro" id="IPR022642">
    <property type="entry name" value="CheR_C"/>
</dbReference>
<dbReference type="InterPro" id="IPR022641">
    <property type="entry name" value="CheR_N"/>
</dbReference>
<evidence type="ECO:0000256" key="6">
    <source>
        <dbReference type="ARBA" id="ARBA00022741"/>
    </source>
</evidence>
<dbReference type="SMART" id="SM00387">
    <property type="entry name" value="HATPase_c"/>
    <property type="match status" value="1"/>
</dbReference>
<evidence type="ECO:0000256" key="5">
    <source>
        <dbReference type="ARBA" id="ARBA00022691"/>
    </source>
</evidence>
<evidence type="ECO:0000259" key="12">
    <source>
        <dbReference type="PROSITE" id="PS50109"/>
    </source>
</evidence>
<comment type="caution">
    <text evidence="17">The sequence shown here is derived from an EMBL/GenBank/DDBJ whole genome shotgun (WGS) entry which is preliminary data.</text>
</comment>
<reference evidence="17 18" key="1">
    <citation type="submission" date="2018-06" db="EMBL/GenBank/DDBJ databases">
        <title>Paenibacillus imtechensis sp. nov.</title>
        <authorList>
            <person name="Pinnaka A.K."/>
            <person name="Singh H."/>
            <person name="Kaur M."/>
        </authorList>
    </citation>
    <scope>NUCLEOTIDE SEQUENCE [LARGE SCALE GENOMIC DNA]</scope>
    <source>
        <strain evidence="17 18">SMB1</strain>
    </source>
</reference>
<evidence type="ECO:0000256" key="10">
    <source>
        <dbReference type="PROSITE-ProRule" id="PRU00050"/>
    </source>
</evidence>
<dbReference type="SUPFAM" id="SSF55874">
    <property type="entry name" value="ATPase domain of HSP90 chaperone/DNA topoisomerase II/histidine kinase"/>
    <property type="match status" value="1"/>
</dbReference>
<dbReference type="Pfam" id="PF03705">
    <property type="entry name" value="CheR_N"/>
    <property type="match status" value="1"/>
</dbReference>
<comment type="catalytic activity">
    <reaction evidence="1">
        <text>ATP + protein L-histidine = ADP + protein N-phospho-L-histidine.</text>
        <dbReference type="EC" id="2.7.13.3"/>
    </reaction>
</comment>
<sequence length="1196" mass="134601">MQDQSADTAPGVNPSASRLDGSLSAPRIIGIGASAGGLEALEQLIGHLPADLGAAVIIVQHLSPDYKSFMSELLLRKTSMKVLEARSGMQVMKNHIYLIPAKSYLTVHGGMLHLEDYPDQQGIHLPIDVFLESLAADQGSQSVGIILSGTGADGTSGVEAVHRAGGMVFVQDEETAKFNGMPRSAIQTGIADFVSSPAKIADEIMMILQSPSPADTSEDQLRKILTVIRKQSGIDFSSYKQNGIIRRIERRMKIAGITSLRLYLEYMMDNMAEAVLLQKDLLIGVTHFFRDNEAFQTLVDKVIPAICDTKLQNREKEIRIWVAGCSTGEEAYTIAMLFKQYIDEQGIEIQIRIFATDLDREAVDYAGIGVYPRHIEEHVPEPYLSKYFIPKEGSYQVSKDIRRMIVFAPHNIIKDPPFVNLDLISCRNMMIYFQPYMQKKILSLFHFALNTRGFLFLGPSESIGKLDNLFKALDRKWNIFCYKEVYQWSQSQLKEVAYQDPDRETLSVLRSRESVLAGRQEPAVQKLDDLNSQLAEELLPPCVILNEKNEVIHTVGDVNKYIGMPKGRVSLNINKMVAASLSMPLGTGIHKARREMQKVTYANLKCGEGQNGRSIKLTIQPLFTKGEMRSLVAILFEEMMDRAVDAPAGAYHVYGANDDTDYRILDLERELQYTQDSLQATIEELETANEELQSTNEELIAANEEMQSSNEELQSVNEELITVNSEHQRKIQELIELNNDMDNFLLSTKIGTIFLDTDMCIRRFTPSAAEVFHLMEVDIGRPIHHISHKLYYGSLIQDAAYVLATTDVVEKELQCSEGNWYSVRVLPYRTTDNLIRGVVVTVVKITELKLANKELQKLSYAIEQSPSMIMITDVRGIIEYVNPVFIRKTGYKSEEIRDRSLKDFLIETTSAPQICSSIEKHIFTGDKWTGELKQKTRDGEWYWETTSLLPIENEDGEIIHYLKVSEDITERKKTEELLRKSEMLSAVGELAAGIAHEIRNPLTALKGFVQLMKAQGGNETYISIMLSEFDRIEHIINELLLLSKPKIINFQPQNLLMILNDVLLLIDTQALLNKVTIHTELDAGHPYVHCVENQLKQVFINLFKNAIEAMPEGGNIYVRVTRKDDGDIIMSIRDEGCGIPADKLPRLGEPFFTTKEKGTGLGLMVSYNIIEGHNGVMRIQSEEQKGTTITIELPAL</sequence>
<feature type="domain" description="Histidine kinase" evidence="12">
    <location>
        <begin position="993"/>
        <end position="1196"/>
    </location>
</feature>
<dbReference type="SUPFAM" id="SSF47757">
    <property type="entry name" value="Chemotaxis receptor methyltransferase CheR, N-terminal domain"/>
    <property type="match status" value="1"/>
</dbReference>
<keyword evidence="9" id="KW-0902">Two-component regulatory system</keyword>
<dbReference type="GO" id="GO:0005737">
    <property type="term" value="C:cytoplasm"/>
    <property type="evidence" value="ECO:0007669"/>
    <property type="project" value="InterPro"/>
</dbReference>
<dbReference type="GO" id="GO:0032259">
    <property type="term" value="P:methylation"/>
    <property type="evidence" value="ECO:0007669"/>
    <property type="project" value="UniProtKB-KW"/>
</dbReference>
<evidence type="ECO:0000313" key="18">
    <source>
        <dbReference type="Proteomes" id="UP000249522"/>
    </source>
</evidence>
<dbReference type="SMART" id="SM00086">
    <property type="entry name" value="PAC"/>
    <property type="match status" value="2"/>
</dbReference>